<sequence length="85" mass="8787">MKNIKLAVAAVMLSTLSFGSMAAELVTSAPDNQQKIGVISATGSTNLTSLESQLSEKAELAGAKSFRITSTSGQNNLHGTAVIYN</sequence>
<keyword evidence="1 2" id="KW-0732">Signal</keyword>
<evidence type="ECO:0000256" key="2">
    <source>
        <dbReference type="SAM" id="SignalP"/>
    </source>
</evidence>
<dbReference type="Proteomes" id="UP000030351">
    <property type="component" value="Unassembled WGS sequence"/>
</dbReference>
<proteinExistence type="predicted"/>
<reference evidence="4 5" key="1">
    <citation type="submission" date="2014-10" db="EMBL/GenBank/DDBJ databases">
        <title>Genome sequence of Erwinia typographi M043b.</title>
        <authorList>
            <person name="Chan K.-G."/>
            <person name="Tan W.-S."/>
        </authorList>
    </citation>
    <scope>NUCLEOTIDE SEQUENCE [LARGE SCALE GENOMIC DNA]</scope>
    <source>
        <strain evidence="4 5">M043b</strain>
    </source>
</reference>
<dbReference type="Gene3D" id="3.30.1660.10">
    <property type="entry name" value="Flavin-binding protein dodecin"/>
    <property type="match status" value="1"/>
</dbReference>
<organism evidence="4 5">
    <name type="scientific">Erwinia typographi</name>
    <dbReference type="NCBI Taxonomy" id="371042"/>
    <lineage>
        <taxon>Bacteria</taxon>
        <taxon>Pseudomonadati</taxon>
        <taxon>Pseudomonadota</taxon>
        <taxon>Gammaproteobacteria</taxon>
        <taxon>Enterobacterales</taxon>
        <taxon>Erwiniaceae</taxon>
        <taxon>Erwinia</taxon>
    </lineage>
</organism>
<dbReference type="AlphaFoldDB" id="A0A0A3YXS0"/>
<dbReference type="InterPro" id="IPR025543">
    <property type="entry name" value="Dodecin-like"/>
</dbReference>
<dbReference type="InterPro" id="IPR010854">
    <property type="entry name" value="YdgH/BhsA/McbA-like_dom"/>
</dbReference>
<name>A0A0A3YXS0_9GAMM</name>
<feature type="signal peptide" evidence="2">
    <location>
        <begin position="1"/>
        <end position="22"/>
    </location>
</feature>
<protein>
    <submittedName>
        <fullName evidence="4">Membrane protein</fullName>
    </submittedName>
</protein>
<dbReference type="InterPro" id="IPR051096">
    <property type="entry name" value="BhsA/McbA_stress_biofilm_assoc"/>
</dbReference>
<dbReference type="eggNOG" id="ENOG5032ZBU">
    <property type="taxonomic scope" value="Bacteria"/>
</dbReference>
<keyword evidence="5" id="KW-1185">Reference proteome</keyword>
<comment type="caution">
    <text evidence="4">The sequence shown here is derived from an EMBL/GenBank/DDBJ whole genome shotgun (WGS) entry which is preliminary data.</text>
</comment>
<feature type="domain" description="YdgH/BhsA/McbA-like" evidence="3">
    <location>
        <begin position="34"/>
        <end position="85"/>
    </location>
</feature>
<evidence type="ECO:0000259" key="3">
    <source>
        <dbReference type="Pfam" id="PF07338"/>
    </source>
</evidence>
<dbReference type="InterPro" id="IPR036275">
    <property type="entry name" value="YdgH-like_sf"/>
</dbReference>
<dbReference type="RefSeq" id="WP_034895310.1">
    <property type="nucleotide sequence ID" value="NZ_JRUQ01000045.1"/>
</dbReference>
<gene>
    <name evidence="4" type="ORF">NG99_16550</name>
</gene>
<dbReference type="SUPFAM" id="SSF159871">
    <property type="entry name" value="YdgH-like"/>
    <property type="match status" value="1"/>
</dbReference>
<evidence type="ECO:0000256" key="1">
    <source>
        <dbReference type="ARBA" id="ARBA00022729"/>
    </source>
</evidence>
<dbReference type="Pfam" id="PF07338">
    <property type="entry name" value="YdgH_BhsA-like"/>
    <property type="match status" value="1"/>
</dbReference>
<dbReference type="PANTHER" id="PTHR34156">
    <property type="entry name" value="OUTER MEMBRANE PROTEIN-RELATED-RELATED"/>
    <property type="match status" value="1"/>
</dbReference>
<dbReference type="OrthoDB" id="6540461at2"/>
<dbReference type="NCBIfam" id="NF047859">
    <property type="entry name" value="StressCuResBhsA"/>
    <property type="match status" value="1"/>
</dbReference>
<accession>A0A0A3YXS0</accession>
<evidence type="ECO:0000313" key="4">
    <source>
        <dbReference type="EMBL" id="KGT91627.1"/>
    </source>
</evidence>
<dbReference type="EMBL" id="JRUQ01000045">
    <property type="protein sequence ID" value="KGT91627.1"/>
    <property type="molecule type" value="Genomic_DNA"/>
</dbReference>
<feature type="chain" id="PRO_5002017401" evidence="2">
    <location>
        <begin position="23"/>
        <end position="85"/>
    </location>
</feature>
<evidence type="ECO:0000313" key="5">
    <source>
        <dbReference type="Proteomes" id="UP000030351"/>
    </source>
</evidence>